<dbReference type="SUPFAM" id="SSF54292">
    <property type="entry name" value="2Fe-2S ferredoxin-like"/>
    <property type="match status" value="1"/>
</dbReference>
<proteinExistence type="predicted"/>
<dbReference type="GO" id="GO:0016491">
    <property type="term" value="F:oxidoreductase activity"/>
    <property type="evidence" value="ECO:0007669"/>
    <property type="project" value="InterPro"/>
</dbReference>
<keyword evidence="1" id="KW-0001">2Fe-2S</keyword>
<sequence>MTVLSLTINGITHKVDADPQMPLLYVLRNIVGITSPKFGCGLSECGACTVLVEGKPVRACCVPVVSFSGQAVTTLEGLSTSDAPHPLQQAFIDEQAVQCGYCISGMIMTAHALLMTNPSPTSEEIKLALMGNLCGCGTHVRIVRAIQRAATMLRAGQST</sequence>
<evidence type="ECO:0000256" key="1">
    <source>
        <dbReference type="ARBA" id="ARBA00022714"/>
    </source>
</evidence>
<dbReference type="InterPro" id="IPR001041">
    <property type="entry name" value="2Fe-2S_ferredoxin-type"/>
</dbReference>
<dbReference type="CDD" id="cd00207">
    <property type="entry name" value="fer2"/>
    <property type="match status" value="1"/>
</dbReference>
<dbReference type="Gene3D" id="1.10.150.120">
    <property type="entry name" value="[2Fe-2S]-binding domain"/>
    <property type="match status" value="1"/>
</dbReference>
<comment type="caution">
    <text evidence="6">The sequence shown here is derived from an EMBL/GenBank/DDBJ whole genome shotgun (WGS) entry which is preliminary data.</text>
</comment>
<keyword evidence="2" id="KW-0479">Metal-binding</keyword>
<dbReference type="Pfam" id="PF00111">
    <property type="entry name" value="Fer2"/>
    <property type="match status" value="1"/>
</dbReference>
<keyword evidence="3" id="KW-0408">Iron</keyword>
<organism evidence="6 7">
    <name type="scientific">Pseudomonas duriflava</name>
    <dbReference type="NCBI Taxonomy" id="459528"/>
    <lineage>
        <taxon>Bacteria</taxon>
        <taxon>Pseudomonadati</taxon>
        <taxon>Pseudomonadota</taxon>
        <taxon>Gammaproteobacteria</taxon>
        <taxon>Pseudomonadales</taxon>
        <taxon>Pseudomonadaceae</taxon>
        <taxon>Pseudomonas</taxon>
    </lineage>
</organism>
<gene>
    <name evidence="6" type="ORF">IQ22_02370</name>
</gene>
<dbReference type="AlphaFoldDB" id="A0A562QAK8"/>
<dbReference type="InterPro" id="IPR002888">
    <property type="entry name" value="2Fe-2S-bd"/>
</dbReference>
<evidence type="ECO:0000313" key="7">
    <source>
        <dbReference type="Proteomes" id="UP000316905"/>
    </source>
</evidence>
<dbReference type="OrthoDB" id="9775084at2"/>
<keyword evidence="4" id="KW-0411">Iron-sulfur</keyword>
<evidence type="ECO:0000259" key="5">
    <source>
        <dbReference type="PROSITE" id="PS51085"/>
    </source>
</evidence>
<dbReference type="Proteomes" id="UP000316905">
    <property type="component" value="Unassembled WGS sequence"/>
</dbReference>
<name>A0A562QAK8_9PSED</name>
<evidence type="ECO:0000256" key="4">
    <source>
        <dbReference type="ARBA" id="ARBA00023014"/>
    </source>
</evidence>
<evidence type="ECO:0000313" key="6">
    <source>
        <dbReference type="EMBL" id="TWI53763.1"/>
    </source>
</evidence>
<dbReference type="InterPro" id="IPR036884">
    <property type="entry name" value="2Fe-2S-bd_dom_sf"/>
</dbReference>
<dbReference type="Gene3D" id="3.10.20.30">
    <property type="match status" value="1"/>
</dbReference>
<dbReference type="InterPro" id="IPR036010">
    <property type="entry name" value="2Fe-2S_ferredoxin-like_sf"/>
</dbReference>
<dbReference type="PANTHER" id="PTHR44379">
    <property type="entry name" value="OXIDOREDUCTASE WITH IRON-SULFUR SUBUNIT"/>
    <property type="match status" value="1"/>
</dbReference>
<dbReference type="RefSeq" id="WP_145141905.1">
    <property type="nucleotide sequence ID" value="NZ_VLKY01000007.1"/>
</dbReference>
<dbReference type="PANTHER" id="PTHR44379:SF6">
    <property type="entry name" value="BLR6046 PROTEIN"/>
    <property type="match status" value="1"/>
</dbReference>
<feature type="domain" description="2Fe-2S ferredoxin-type" evidence="5">
    <location>
        <begin position="2"/>
        <end position="78"/>
    </location>
</feature>
<dbReference type="GO" id="GO:0051537">
    <property type="term" value="F:2 iron, 2 sulfur cluster binding"/>
    <property type="evidence" value="ECO:0007669"/>
    <property type="project" value="UniProtKB-KW"/>
</dbReference>
<dbReference type="InterPro" id="IPR051452">
    <property type="entry name" value="Diverse_Oxidoreductases"/>
</dbReference>
<dbReference type="InterPro" id="IPR012675">
    <property type="entry name" value="Beta-grasp_dom_sf"/>
</dbReference>
<accession>A0A562QAK8</accession>
<dbReference type="Pfam" id="PF01799">
    <property type="entry name" value="Fer2_2"/>
    <property type="match status" value="1"/>
</dbReference>
<reference evidence="6 7" key="1">
    <citation type="journal article" date="2015" name="Stand. Genomic Sci.">
        <title>Genomic Encyclopedia of Bacterial and Archaeal Type Strains, Phase III: the genomes of soil and plant-associated and newly described type strains.</title>
        <authorList>
            <person name="Whitman W.B."/>
            <person name="Woyke T."/>
            <person name="Klenk H.P."/>
            <person name="Zhou Y."/>
            <person name="Lilburn T.G."/>
            <person name="Beck B.J."/>
            <person name="De Vos P."/>
            <person name="Vandamme P."/>
            <person name="Eisen J.A."/>
            <person name="Garrity G."/>
            <person name="Hugenholtz P."/>
            <person name="Kyrpides N.C."/>
        </authorList>
    </citation>
    <scope>NUCLEOTIDE SEQUENCE [LARGE SCALE GENOMIC DNA]</scope>
    <source>
        <strain evidence="6 7">CGMCC 1.6858</strain>
    </source>
</reference>
<keyword evidence="7" id="KW-1185">Reference proteome</keyword>
<protein>
    <submittedName>
        <fullName evidence="6">Nicotinate dehydrogenase subunit A</fullName>
    </submittedName>
</protein>
<dbReference type="EMBL" id="VLKY01000007">
    <property type="protein sequence ID" value="TWI53763.1"/>
    <property type="molecule type" value="Genomic_DNA"/>
</dbReference>
<evidence type="ECO:0000256" key="2">
    <source>
        <dbReference type="ARBA" id="ARBA00022723"/>
    </source>
</evidence>
<evidence type="ECO:0000256" key="3">
    <source>
        <dbReference type="ARBA" id="ARBA00023004"/>
    </source>
</evidence>
<dbReference type="PROSITE" id="PS51085">
    <property type="entry name" value="2FE2S_FER_2"/>
    <property type="match status" value="1"/>
</dbReference>
<dbReference type="SUPFAM" id="SSF47741">
    <property type="entry name" value="CO dehydrogenase ISP C-domain like"/>
    <property type="match status" value="1"/>
</dbReference>
<dbReference type="GO" id="GO:0046872">
    <property type="term" value="F:metal ion binding"/>
    <property type="evidence" value="ECO:0007669"/>
    <property type="project" value="UniProtKB-KW"/>
</dbReference>